<dbReference type="Proteomes" id="UP000177273">
    <property type="component" value="Unassembled WGS sequence"/>
</dbReference>
<dbReference type="GO" id="GO:0000287">
    <property type="term" value="F:magnesium ion binding"/>
    <property type="evidence" value="ECO:0007669"/>
    <property type="project" value="InterPro"/>
</dbReference>
<comment type="caution">
    <text evidence="1">The sequence shown here is derived from an EMBL/GenBank/DDBJ whole genome shotgun (WGS) entry which is preliminary data.</text>
</comment>
<name>A0A9Q5JGM6_9LACT</name>
<dbReference type="GO" id="GO:0006310">
    <property type="term" value="P:DNA recombination"/>
    <property type="evidence" value="ECO:0007669"/>
    <property type="project" value="InterPro"/>
</dbReference>
<evidence type="ECO:0000313" key="2">
    <source>
        <dbReference type="Proteomes" id="UP000177273"/>
    </source>
</evidence>
<organism evidence="1 2">
    <name type="scientific">Floricoccus penangensis</name>
    <dbReference type="NCBI Taxonomy" id="1859475"/>
    <lineage>
        <taxon>Bacteria</taxon>
        <taxon>Bacillati</taxon>
        <taxon>Bacillota</taxon>
        <taxon>Bacilli</taxon>
        <taxon>Lactobacillales</taxon>
        <taxon>Streptococcaceae</taxon>
        <taxon>Floricoccus</taxon>
    </lineage>
</organism>
<dbReference type="AlphaFoldDB" id="A0A9Q5JGM6"/>
<dbReference type="InterPro" id="IPR036614">
    <property type="entry name" value="RusA-like_sf"/>
</dbReference>
<evidence type="ECO:0000313" key="1">
    <source>
        <dbReference type="EMBL" id="OFI46735.1"/>
    </source>
</evidence>
<dbReference type="OrthoDB" id="3237255at2"/>
<dbReference type="SUPFAM" id="SSF103084">
    <property type="entry name" value="Holliday junction resolvase RusA"/>
    <property type="match status" value="1"/>
</dbReference>
<keyword evidence="2" id="KW-1185">Reference proteome</keyword>
<protein>
    <submittedName>
        <fullName evidence="1">Uncharacterized protein</fullName>
    </submittedName>
</protein>
<accession>A0A9Q5JGM6</accession>
<dbReference type="EMBL" id="MKIQ01000027">
    <property type="protein sequence ID" value="OFI46735.1"/>
    <property type="molecule type" value="Genomic_DNA"/>
</dbReference>
<dbReference type="GO" id="GO:0006281">
    <property type="term" value="P:DNA repair"/>
    <property type="evidence" value="ECO:0007669"/>
    <property type="project" value="InterPro"/>
</dbReference>
<proteinExistence type="predicted"/>
<dbReference type="RefSeq" id="WP_070787868.1">
    <property type="nucleotide sequence ID" value="NZ_MKIQ01000027.1"/>
</dbReference>
<reference evidence="2" key="1">
    <citation type="submission" date="2016-09" db="EMBL/GenBank/DDBJ databases">
        <title>Draft genome sequence of a novel species of the family Streptococcaceae isolated from flowers.</title>
        <authorList>
            <person name="Chuah L.-O."/>
            <person name="Yap K.-P."/>
            <person name="Thong K.L."/>
            <person name="Liong M.T."/>
            <person name="Ahmad R."/>
            <person name="Rusul G."/>
        </authorList>
    </citation>
    <scope>NUCLEOTIDE SEQUENCE [LARGE SCALE GENOMIC DNA]</scope>
    <source>
        <strain evidence="2">HibF3</strain>
    </source>
</reference>
<sequence>MKFEFELYRATSKAKVPTWQKLIINSNDRMHYQQKAKVTKKLRHMAKLQAYEVSFGRTYEKFSKNKPCGVTLTVYTPTKRRSDPDNLQPTLKAIMDGFTEAELWADDNHDVVKYTKHQFGGLSGTDAYRLVVEIDEL</sequence>
<dbReference type="Gene3D" id="3.30.1330.70">
    <property type="entry name" value="Holliday junction resolvase RusA"/>
    <property type="match status" value="1"/>
</dbReference>
<gene>
    <name evidence="1" type="ORF">BG262_02750</name>
</gene>